<dbReference type="Pfam" id="PF22550">
    <property type="entry name" value="CesT_Tir_1"/>
    <property type="match status" value="1"/>
</dbReference>
<dbReference type="Proteomes" id="UP000266389">
    <property type="component" value="Unassembled WGS sequence"/>
</dbReference>
<dbReference type="EMBL" id="PHFL01000058">
    <property type="protein sequence ID" value="RFM23795.1"/>
    <property type="molecule type" value="Genomic_DNA"/>
</dbReference>
<dbReference type="SUPFAM" id="SSF69635">
    <property type="entry name" value="Type III secretory system chaperone-like"/>
    <property type="match status" value="1"/>
</dbReference>
<organism evidence="1 2">
    <name type="scientific">Candidatus Thermochlorobacter aerophilus</name>
    <dbReference type="NCBI Taxonomy" id="1868324"/>
    <lineage>
        <taxon>Bacteria</taxon>
        <taxon>Pseudomonadati</taxon>
        <taxon>Chlorobiota</taxon>
        <taxon>Chlorobiia</taxon>
        <taxon>Chlorobiales</taxon>
        <taxon>Candidatus Thermochlorobacteriaceae</taxon>
        <taxon>Candidatus Thermochlorobacter</taxon>
    </lineage>
</organism>
<comment type="caution">
    <text evidence="1">The sequence shown here is derived from an EMBL/GenBank/DDBJ whole genome shotgun (WGS) entry which is preliminary data.</text>
</comment>
<reference evidence="1 2" key="1">
    <citation type="journal article" date="2011" name="ISME J.">
        <title>Community ecology of hot spring cyanobacterial mats: predominant populations and their functional potential.</title>
        <authorList>
            <person name="Klatt C.G."/>
            <person name="Wood J.M."/>
            <person name="Rusch D.B."/>
            <person name="Bateson M.M."/>
            <person name="Hamamura N."/>
            <person name="Heidelberg J.F."/>
            <person name="Grossman A.R."/>
            <person name="Bhaya D."/>
            <person name="Cohan F.M."/>
            <person name="Kuhl M."/>
            <person name="Bryant D.A."/>
            <person name="Ward D.M."/>
        </authorList>
    </citation>
    <scope>NUCLEOTIDE SEQUENCE [LARGE SCALE GENOMIC DNA]</scope>
    <source>
        <strain evidence="1">OS</strain>
    </source>
</reference>
<protein>
    <submittedName>
        <fullName evidence="1">Molecular chaperone Tir</fullName>
    </submittedName>
</protein>
<accession>A0A395LZ60</accession>
<dbReference type="Gene3D" id="3.30.1460.10">
    <property type="match status" value="1"/>
</dbReference>
<proteinExistence type="predicted"/>
<sequence length="138" mass="15805">MRNPTNGTESRFQVVKNMVLDMDLKIVEEDEANEILVVEDEEYGIKNMVIDCENTILVIEQVIMAVPKEPKDLFEKLLKMNRTLIHGAFVLDEEGKNVIFRDTLQLETLDPNELYASIEALSFGLAEHSSELLKYMEA</sequence>
<name>A0A395LZ60_9BACT</name>
<dbReference type="InterPro" id="IPR054345">
    <property type="entry name" value="Tir-like"/>
</dbReference>
<evidence type="ECO:0000313" key="2">
    <source>
        <dbReference type="Proteomes" id="UP000266389"/>
    </source>
</evidence>
<evidence type="ECO:0000313" key="1">
    <source>
        <dbReference type="EMBL" id="RFM23795.1"/>
    </source>
</evidence>
<dbReference type="AlphaFoldDB" id="A0A395LZ60"/>
<gene>
    <name evidence="1" type="ORF">D0433_09185</name>
</gene>